<comment type="caution">
    <text evidence="2">The sequence shown here is derived from an EMBL/GenBank/DDBJ whole genome shotgun (WGS) entry which is preliminary data.</text>
</comment>
<dbReference type="PATRIC" id="fig|55398.3.peg.4123"/>
<dbReference type="SUPFAM" id="SSF54637">
    <property type="entry name" value="Thioesterase/thiol ester dehydrase-isomerase"/>
    <property type="match status" value="2"/>
</dbReference>
<dbReference type="GO" id="GO:0005835">
    <property type="term" value="C:fatty acid synthase complex"/>
    <property type="evidence" value="ECO:0007669"/>
    <property type="project" value="InterPro"/>
</dbReference>
<name>A0A0Q0BJP2_PSESI</name>
<dbReference type="PRINTS" id="PR01483">
    <property type="entry name" value="FASYNTHASE"/>
</dbReference>
<organism evidence="2 3">
    <name type="scientific">Pseudomonas syringae pv. ribicola</name>
    <dbReference type="NCBI Taxonomy" id="55398"/>
    <lineage>
        <taxon>Bacteria</taxon>
        <taxon>Pseudomonadati</taxon>
        <taxon>Pseudomonadota</taxon>
        <taxon>Gammaproteobacteria</taxon>
        <taxon>Pseudomonadales</taxon>
        <taxon>Pseudomonadaceae</taxon>
        <taxon>Pseudomonas</taxon>
    </lineage>
</organism>
<dbReference type="InterPro" id="IPR002539">
    <property type="entry name" value="MaoC-like_dom"/>
</dbReference>
<dbReference type="InterPro" id="IPR029069">
    <property type="entry name" value="HotDog_dom_sf"/>
</dbReference>
<dbReference type="Pfam" id="PF01575">
    <property type="entry name" value="MaoC_dehydratas"/>
    <property type="match status" value="1"/>
</dbReference>
<feature type="domain" description="MaoC-like" evidence="1">
    <location>
        <begin position="187"/>
        <end position="257"/>
    </location>
</feature>
<dbReference type="EMBL" id="LJRF01000109">
    <property type="protein sequence ID" value="KPY47156.1"/>
    <property type="molecule type" value="Genomic_DNA"/>
</dbReference>
<dbReference type="PANTHER" id="PTHR43841">
    <property type="entry name" value="3-HYDROXYACYL-THIOESTER DEHYDRATASE HTDX-RELATED"/>
    <property type="match status" value="1"/>
</dbReference>
<dbReference type="Proteomes" id="UP000050554">
    <property type="component" value="Unassembled WGS sequence"/>
</dbReference>
<accession>A0A0Q0BJP2</accession>
<sequence>MMTAHWLYLNALQPLPNLFFQAALRRKVTGTQLPDLGLRSWVSVDADKLEAYRKVCGYQESSLLPPTYPHVLAFPLQMQLMTSKDFPFPLMGLVHIANRISIHRPLGGINQLYVSVQATDLRPHRKGVTFTLVTHIEDSVGLLWEEDSTMLCTGVRLDGEMDEHIEPAYLPVIEHASWQASSHIGRDYARVSGDYNPIHLSAPSAKLFGFPRAIAHGMWLKARTLAALDDHLPASNVDINVQFQKPVRLPGDVKLFASAAGSHGQLRLEGQPDLVHMVGSWQPAVE</sequence>
<dbReference type="AlphaFoldDB" id="A0A0Q0BJP2"/>
<evidence type="ECO:0000313" key="2">
    <source>
        <dbReference type="EMBL" id="KPY47156.1"/>
    </source>
</evidence>
<protein>
    <submittedName>
        <fullName evidence="2">Acyl dehydratase</fullName>
    </submittedName>
</protein>
<evidence type="ECO:0000313" key="3">
    <source>
        <dbReference type="Proteomes" id="UP000050554"/>
    </source>
</evidence>
<dbReference type="Gene3D" id="3.10.129.10">
    <property type="entry name" value="Hotdog Thioesterase"/>
    <property type="match status" value="1"/>
</dbReference>
<dbReference type="PANTHER" id="PTHR43841:SF1">
    <property type="entry name" value="3-HYDROXYACYL-THIOESTER DEHYDRATASE X"/>
    <property type="match status" value="1"/>
</dbReference>
<dbReference type="GO" id="GO:0006633">
    <property type="term" value="P:fatty acid biosynthetic process"/>
    <property type="evidence" value="ECO:0007669"/>
    <property type="project" value="InterPro"/>
</dbReference>
<dbReference type="GO" id="GO:0004312">
    <property type="term" value="F:fatty acid synthase activity"/>
    <property type="evidence" value="ECO:0007669"/>
    <property type="project" value="InterPro"/>
</dbReference>
<dbReference type="InterPro" id="IPR003965">
    <property type="entry name" value="Fatty_acid_synthase"/>
</dbReference>
<reference evidence="2 3" key="1">
    <citation type="submission" date="2015-09" db="EMBL/GenBank/DDBJ databases">
        <title>Genome announcement of multiple Pseudomonas syringae strains.</title>
        <authorList>
            <person name="Thakur S."/>
            <person name="Wang P.W."/>
            <person name="Gong Y."/>
            <person name="Weir B.S."/>
            <person name="Guttman D.S."/>
        </authorList>
    </citation>
    <scope>NUCLEOTIDE SEQUENCE [LARGE SCALE GENOMIC DNA]</scope>
    <source>
        <strain evidence="2 3">ICMP3882</strain>
    </source>
</reference>
<proteinExistence type="predicted"/>
<evidence type="ECO:0000259" key="1">
    <source>
        <dbReference type="Pfam" id="PF01575"/>
    </source>
</evidence>
<gene>
    <name evidence="2" type="ORF">ALO47_03279</name>
</gene>